<keyword evidence="2 11" id="KW-0575">Peroxidase</keyword>
<dbReference type="Pfam" id="PF20628">
    <property type="entry name" value="Dyp_perox_C"/>
    <property type="match status" value="1"/>
</dbReference>
<evidence type="ECO:0000256" key="4">
    <source>
        <dbReference type="ARBA" id="ARBA00022723"/>
    </source>
</evidence>
<evidence type="ECO:0000313" key="12">
    <source>
        <dbReference type="Proteomes" id="UP001597012"/>
    </source>
</evidence>
<dbReference type="EMBL" id="JBHTHY010000011">
    <property type="protein sequence ID" value="MFD0798450.1"/>
    <property type="molecule type" value="Genomic_DNA"/>
</dbReference>
<comment type="caution">
    <text evidence="11">The sequence shown here is derived from an EMBL/GenBank/DDBJ whole genome shotgun (WGS) entry which is preliminary data.</text>
</comment>
<keyword evidence="7" id="KW-0408">Iron</keyword>
<evidence type="ECO:0000259" key="9">
    <source>
        <dbReference type="Pfam" id="PF20628"/>
    </source>
</evidence>
<feature type="domain" description="DyP dimeric alpha+beta barrel" evidence="10">
    <location>
        <begin position="27"/>
        <end position="178"/>
    </location>
</feature>
<dbReference type="PANTHER" id="PTHR30521:SF4">
    <property type="entry name" value="DEFERROCHELATASE"/>
    <property type="match status" value="1"/>
</dbReference>
<comment type="cofactor">
    <cofactor evidence="1">
        <name>heme b</name>
        <dbReference type="ChEBI" id="CHEBI:60344"/>
    </cofactor>
</comment>
<dbReference type="Proteomes" id="UP001597012">
    <property type="component" value="Unassembled WGS sequence"/>
</dbReference>
<dbReference type="PANTHER" id="PTHR30521">
    <property type="entry name" value="DEFERROCHELATASE/PEROXIDASE"/>
    <property type="match status" value="1"/>
</dbReference>
<dbReference type="PROSITE" id="PS51404">
    <property type="entry name" value="DYP_PEROXIDASE"/>
    <property type="match status" value="1"/>
</dbReference>
<organism evidence="11 12">
    <name type="scientific">Maribacter chungangensis</name>
    <dbReference type="NCBI Taxonomy" id="1069117"/>
    <lineage>
        <taxon>Bacteria</taxon>
        <taxon>Pseudomonadati</taxon>
        <taxon>Bacteroidota</taxon>
        <taxon>Flavobacteriia</taxon>
        <taxon>Flavobacteriales</taxon>
        <taxon>Flavobacteriaceae</taxon>
        <taxon>Maribacter</taxon>
    </lineage>
</organism>
<dbReference type="SUPFAM" id="SSF54909">
    <property type="entry name" value="Dimeric alpha+beta barrel"/>
    <property type="match status" value="1"/>
</dbReference>
<feature type="domain" description="Dyp-type peroxidase C-terminal" evidence="9">
    <location>
        <begin position="238"/>
        <end position="384"/>
    </location>
</feature>
<dbReference type="Pfam" id="PF21105">
    <property type="entry name" value="DyP_N"/>
    <property type="match status" value="1"/>
</dbReference>
<protein>
    <submittedName>
        <fullName evidence="11">Dyp-type peroxidase</fullName>
    </submittedName>
</protein>
<reference evidence="12" key="1">
    <citation type="journal article" date="2019" name="Int. J. Syst. Evol. Microbiol.">
        <title>The Global Catalogue of Microorganisms (GCM) 10K type strain sequencing project: providing services to taxonomists for standard genome sequencing and annotation.</title>
        <authorList>
            <consortium name="The Broad Institute Genomics Platform"/>
            <consortium name="The Broad Institute Genome Sequencing Center for Infectious Disease"/>
            <person name="Wu L."/>
            <person name="Ma J."/>
        </authorList>
    </citation>
    <scope>NUCLEOTIDE SEQUENCE [LARGE SCALE GENOMIC DNA]</scope>
    <source>
        <strain evidence="12">CCUG 61948</strain>
    </source>
</reference>
<dbReference type="InterPro" id="IPR048328">
    <property type="entry name" value="Dyp_perox_C"/>
</dbReference>
<keyword evidence="5" id="KW-0732">Signal</keyword>
<dbReference type="InterPro" id="IPR006314">
    <property type="entry name" value="Dyp_peroxidase"/>
</dbReference>
<evidence type="ECO:0000256" key="8">
    <source>
        <dbReference type="ARBA" id="ARBA00025737"/>
    </source>
</evidence>
<sequence>MNKQDIMIDLNQSINSNSEEFKRLSFDLQGNILSPHARDNAAHIFIEFKNPQSARKFIKDYLVARITSSAKQKADSDAFKTGESNGLRTFINFSFSMNGYRFLDIDEHKTPTDSSFRNGMKSKQRNLNDPLIDFWQGEYQKDWHAVMIVSNKSSKILRNRVSTIKKELNKVIKSIYVEIGKGIRNNEGNHIEHFGYVDGISQPHMLTDKIDDGKISIVNWNPKGRLNLALVEDPGGEGPNSFGSYLIFRKLDQNVKAFRLAEQKLAEKMQISVDYAGAQMVGRYRNGTPLIPISPPQPTSAGKMNDFNYSSDRTTGSKCPFGSHIRKTNQRNSIIPDGVQFPRRGITYGGNLSKNAESGVGLLFMAYNSNIGSQFELMQSSWANSTGFPGGVNSPNGIDSIIGQGNDTGGQVYFKEWGNDSSVLREDKSLGGFVTMKGGEYFFTPSLSFLKNI</sequence>
<evidence type="ECO:0000256" key="2">
    <source>
        <dbReference type="ARBA" id="ARBA00022559"/>
    </source>
</evidence>
<comment type="similarity">
    <text evidence="8">Belongs to the DyP-type peroxidase family.</text>
</comment>
<evidence type="ECO:0000256" key="3">
    <source>
        <dbReference type="ARBA" id="ARBA00022617"/>
    </source>
</evidence>
<dbReference type="GO" id="GO:0004601">
    <property type="term" value="F:peroxidase activity"/>
    <property type="evidence" value="ECO:0007669"/>
    <property type="project" value="UniProtKB-KW"/>
</dbReference>
<dbReference type="InterPro" id="IPR049509">
    <property type="entry name" value="DyP_N"/>
</dbReference>
<evidence type="ECO:0000256" key="5">
    <source>
        <dbReference type="ARBA" id="ARBA00022729"/>
    </source>
</evidence>
<evidence type="ECO:0000313" key="11">
    <source>
        <dbReference type="EMBL" id="MFD0798450.1"/>
    </source>
</evidence>
<keyword evidence="6" id="KW-0560">Oxidoreductase</keyword>
<evidence type="ECO:0000256" key="6">
    <source>
        <dbReference type="ARBA" id="ARBA00023002"/>
    </source>
</evidence>
<gene>
    <name evidence="11" type="ORF">ACFQZJ_13340</name>
</gene>
<evidence type="ECO:0000256" key="7">
    <source>
        <dbReference type="ARBA" id="ARBA00023004"/>
    </source>
</evidence>
<dbReference type="RefSeq" id="WP_379935194.1">
    <property type="nucleotide sequence ID" value="NZ_JBHTHY010000011.1"/>
</dbReference>
<evidence type="ECO:0000259" key="10">
    <source>
        <dbReference type="Pfam" id="PF21105"/>
    </source>
</evidence>
<keyword evidence="12" id="KW-1185">Reference proteome</keyword>
<keyword evidence="4" id="KW-0479">Metal-binding</keyword>
<proteinExistence type="inferred from homology"/>
<accession>A0ABW3B5U3</accession>
<keyword evidence="3" id="KW-0349">Heme</keyword>
<evidence type="ECO:0000256" key="1">
    <source>
        <dbReference type="ARBA" id="ARBA00001970"/>
    </source>
</evidence>
<dbReference type="InterPro" id="IPR011008">
    <property type="entry name" value="Dimeric_a/b-barrel"/>
</dbReference>
<name>A0ABW3B5U3_9FLAO</name>